<dbReference type="SUPFAM" id="SSF53850">
    <property type="entry name" value="Periplasmic binding protein-like II"/>
    <property type="match status" value="1"/>
</dbReference>
<sequence>MKLKLCFVTLTLMSHLAIADIAVIVHPSNANAMDASAISRLFLGKSKKFPDGTVAIPLNQAEASSATGLFNSKALKKSSSQLKAYWSKLVFTGKGTPPRSVESDIDVLDLVASNPNIIGYIDSAALTDKVKVLTTF</sequence>
<keyword evidence="1" id="KW-0732">Signal</keyword>
<evidence type="ECO:0000313" key="2">
    <source>
        <dbReference type="EMBL" id="SFC00521.1"/>
    </source>
</evidence>
<keyword evidence="3" id="KW-1185">Reference proteome</keyword>
<name>A0A1I1FML3_9GAMM</name>
<dbReference type="RefSeq" id="WP_091979965.1">
    <property type="nucleotide sequence ID" value="NZ_FOLO01000003.1"/>
</dbReference>
<dbReference type="Proteomes" id="UP000198862">
    <property type="component" value="Unassembled WGS sequence"/>
</dbReference>
<evidence type="ECO:0000313" key="3">
    <source>
        <dbReference type="Proteomes" id="UP000198862"/>
    </source>
</evidence>
<dbReference type="STRING" id="1123010.SAMN02745724_00694"/>
<evidence type="ECO:0008006" key="4">
    <source>
        <dbReference type="Google" id="ProtNLM"/>
    </source>
</evidence>
<evidence type="ECO:0000256" key="1">
    <source>
        <dbReference type="SAM" id="SignalP"/>
    </source>
</evidence>
<gene>
    <name evidence="2" type="ORF">SAMN02745724_00694</name>
</gene>
<protein>
    <recommendedName>
        <fullName evidence="4">PBP superfamily domain-containing protein</fullName>
    </recommendedName>
</protein>
<accession>A0A1I1FML3</accession>
<reference evidence="2 3" key="1">
    <citation type="submission" date="2016-10" db="EMBL/GenBank/DDBJ databases">
        <authorList>
            <person name="de Groot N.N."/>
        </authorList>
    </citation>
    <scope>NUCLEOTIDE SEQUENCE [LARGE SCALE GENOMIC DNA]</scope>
    <source>
        <strain evidence="2 3">DSM 6059</strain>
    </source>
</reference>
<feature type="chain" id="PRO_5011686828" description="PBP superfamily domain-containing protein" evidence="1">
    <location>
        <begin position="20"/>
        <end position="136"/>
    </location>
</feature>
<feature type="signal peptide" evidence="1">
    <location>
        <begin position="1"/>
        <end position="19"/>
    </location>
</feature>
<dbReference type="OrthoDB" id="5368544at2"/>
<dbReference type="EMBL" id="FOLO01000003">
    <property type="protein sequence ID" value="SFC00521.1"/>
    <property type="molecule type" value="Genomic_DNA"/>
</dbReference>
<dbReference type="AlphaFoldDB" id="A0A1I1FML3"/>
<dbReference type="Gene3D" id="3.40.190.10">
    <property type="entry name" value="Periplasmic binding protein-like II"/>
    <property type="match status" value="1"/>
</dbReference>
<proteinExistence type="predicted"/>
<organism evidence="2 3">
    <name type="scientific">Pseudoalteromonas denitrificans DSM 6059</name>
    <dbReference type="NCBI Taxonomy" id="1123010"/>
    <lineage>
        <taxon>Bacteria</taxon>
        <taxon>Pseudomonadati</taxon>
        <taxon>Pseudomonadota</taxon>
        <taxon>Gammaproteobacteria</taxon>
        <taxon>Alteromonadales</taxon>
        <taxon>Pseudoalteromonadaceae</taxon>
        <taxon>Pseudoalteromonas</taxon>
    </lineage>
</organism>